<feature type="region of interest" description="Disordered" evidence="1">
    <location>
        <begin position="909"/>
        <end position="976"/>
    </location>
</feature>
<dbReference type="Proteomes" id="UP001174936">
    <property type="component" value="Unassembled WGS sequence"/>
</dbReference>
<accession>A0AA39YAR2</accession>
<feature type="compositionally biased region" description="Low complexity" evidence="1">
    <location>
        <begin position="285"/>
        <end position="300"/>
    </location>
</feature>
<feature type="compositionally biased region" description="Polar residues" evidence="1">
    <location>
        <begin position="765"/>
        <end position="776"/>
    </location>
</feature>
<feature type="compositionally biased region" description="Basic residues" evidence="1">
    <location>
        <begin position="1294"/>
        <end position="1303"/>
    </location>
</feature>
<feature type="compositionally biased region" description="Acidic residues" evidence="1">
    <location>
        <begin position="837"/>
        <end position="859"/>
    </location>
</feature>
<feature type="compositionally biased region" description="Basic and acidic residues" evidence="1">
    <location>
        <begin position="682"/>
        <end position="693"/>
    </location>
</feature>
<feature type="region of interest" description="Disordered" evidence="1">
    <location>
        <begin position="1009"/>
        <end position="1032"/>
    </location>
</feature>
<feature type="region of interest" description="Disordered" evidence="1">
    <location>
        <begin position="179"/>
        <end position="211"/>
    </location>
</feature>
<feature type="compositionally biased region" description="Low complexity" evidence="1">
    <location>
        <begin position="619"/>
        <end position="630"/>
    </location>
</feature>
<proteinExistence type="predicted"/>
<feature type="compositionally biased region" description="Basic and acidic residues" evidence="1">
    <location>
        <begin position="645"/>
        <end position="669"/>
    </location>
</feature>
<keyword evidence="3" id="KW-1185">Reference proteome</keyword>
<feature type="compositionally biased region" description="Acidic residues" evidence="1">
    <location>
        <begin position="561"/>
        <end position="573"/>
    </location>
</feature>
<feature type="compositionally biased region" description="Polar residues" evidence="1">
    <location>
        <begin position="784"/>
        <end position="793"/>
    </location>
</feature>
<comment type="caution">
    <text evidence="2">The sequence shown here is derived from an EMBL/GenBank/DDBJ whole genome shotgun (WGS) entry which is preliminary data.</text>
</comment>
<organism evidence="2 3">
    <name type="scientific">Cercophora newfieldiana</name>
    <dbReference type="NCBI Taxonomy" id="92897"/>
    <lineage>
        <taxon>Eukaryota</taxon>
        <taxon>Fungi</taxon>
        <taxon>Dikarya</taxon>
        <taxon>Ascomycota</taxon>
        <taxon>Pezizomycotina</taxon>
        <taxon>Sordariomycetes</taxon>
        <taxon>Sordariomycetidae</taxon>
        <taxon>Sordariales</taxon>
        <taxon>Lasiosphaeriaceae</taxon>
        <taxon>Cercophora</taxon>
    </lineage>
</organism>
<feature type="compositionally biased region" description="Basic and acidic residues" evidence="1">
    <location>
        <begin position="187"/>
        <end position="200"/>
    </location>
</feature>
<feature type="compositionally biased region" description="Polar residues" evidence="1">
    <location>
        <begin position="817"/>
        <end position="829"/>
    </location>
</feature>
<reference evidence="2" key="1">
    <citation type="submission" date="2023-06" db="EMBL/GenBank/DDBJ databases">
        <title>Genome-scale phylogeny and comparative genomics of the fungal order Sordariales.</title>
        <authorList>
            <consortium name="Lawrence Berkeley National Laboratory"/>
            <person name="Hensen N."/>
            <person name="Bonometti L."/>
            <person name="Westerberg I."/>
            <person name="Brannstrom I.O."/>
            <person name="Guillou S."/>
            <person name="Cros-Aarteil S."/>
            <person name="Calhoun S."/>
            <person name="Haridas S."/>
            <person name="Kuo A."/>
            <person name="Mondo S."/>
            <person name="Pangilinan J."/>
            <person name="Riley R."/>
            <person name="Labutti K."/>
            <person name="Andreopoulos B."/>
            <person name="Lipzen A."/>
            <person name="Chen C."/>
            <person name="Yanf M."/>
            <person name="Daum C."/>
            <person name="Ng V."/>
            <person name="Clum A."/>
            <person name="Steindorff A."/>
            <person name="Ohm R."/>
            <person name="Martin F."/>
            <person name="Silar P."/>
            <person name="Natvig D."/>
            <person name="Lalanne C."/>
            <person name="Gautier V."/>
            <person name="Ament-Velasquez S.L."/>
            <person name="Kruys A."/>
            <person name="Hutchinson M.I."/>
            <person name="Powell A.J."/>
            <person name="Barry K."/>
            <person name="Miller A.N."/>
            <person name="Grigoriev I.V."/>
            <person name="Debuchy R."/>
            <person name="Gladieux P."/>
            <person name="Thoren M.H."/>
            <person name="Johannesson H."/>
        </authorList>
    </citation>
    <scope>NUCLEOTIDE SEQUENCE</scope>
    <source>
        <strain evidence="2">SMH2532-1</strain>
    </source>
</reference>
<feature type="region of interest" description="Disordered" evidence="1">
    <location>
        <begin position="1189"/>
        <end position="1303"/>
    </location>
</feature>
<dbReference type="EMBL" id="JAULSV010000003">
    <property type="protein sequence ID" value="KAK0649172.1"/>
    <property type="molecule type" value="Genomic_DNA"/>
</dbReference>
<evidence type="ECO:0000313" key="3">
    <source>
        <dbReference type="Proteomes" id="UP001174936"/>
    </source>
</evidence>
<feature type="region of interest" description="Disordered" evidence="1">
    <location>
        <begin position="442"/>
        <end position="473"/>
    </location>
</feature>
<feature type="compositionally biased region" description="Polar residues" evidence="1">
    <location>
        <begin position="522"/>
        <end position="537"/>
    </location>
</feature>
<evidence type="ECO:0000313" key="2">
    <source>
        <dbReference type="EMBL" id="KAK0649172.1"/>
    </source>
</evidence>
<feature type="compositionally biased region" description="Low complexity" evidence="1">
    <location>
        <begin position="909"/>
        <end position="919"/>
    </location>
</feature>
<sequence>MAAPQPAALPLELPPITAASFLPPMVACPRAWQRVPVVPVASRGPQRRIWKRVAASLVVVDEKYRRAAAELQSQGECPRKRARRERHVTVWGDAEWDVRVDQPRDGTQDLLAARDAVAVTQELPNSTELANGCPRHATFLEDALRWVPRKRHNTRWPIEPKTASTRMVAALQPLIEFEVPSATEPEDATHRIDDKKLERRSTRRLSRRVSLFPADMSPQKVSLITLTPARPSQTTISPVKRSPALAPRSPVRVAESPLRSFRVNATPVKVVLESPKASLPHESPSKSSPAPATPASKPASIKGATGPDLTRRVSDPPLVFDQPIHDNSSEPQYETRRRHSLQAARRSDRRLSGPLRMFSLESVKEAPNRRHSFALITTPSADAKERRRTLDAFFSATEGALEDLLPQMTKDAPIGDKDSDAASASCVVFKIDAGTNLDIFGPGQKLSDGSSPVQPSPLKAVQHSPLKSAEPDDLVAQEAGDEVAASPVRNVLGVTYAASDGGSDVGQAATDPSPNVVDAEQHTLTSDFTSNPTSDEPSTPFDEEEDFAFKARDPEGLSTIYEEESVVMEDDADFAPTSTSPPIGHEGESIMASSSGAANQAISEQAANVTAENKKFECSSPTSTPTPSSSRSVAQMDGSPQLMHTDCKADSRALADHAPEVTSNERHAGDASTNHVVTDVDVLFKPDSPDPVHEFTPGTSSLLRPDDMGNDVSSPSSEEESVATPENDFCMTTFDIETKKSDQHTAEMGSSQSTLSGDDDVLCGDSTSDPTQTPLSASRCLLSKQPSTPSQDLASPPPGVDGEGDALMETSDDRESSGFTPINGRQISPPSRAVGVEEGEGPDSEAEPGEGEDMMEDELTEAIDEDFTLTVVAPRLENDTLTLQASHDDSETEMLRKFVTRVAADKNAKAAAAAAALAKKPARPKRRSGSTGSTASSTGSPIAKSDTPHKRTPLGEKNANSPSPVKKRKHGDELEKDEAEVLEVCEVVADAPKIKRRKKRTDPVLATFESLDSPASTEGGPRRSTRSRNSRVALKPVAPSANSIALSLIPVRLPGMGVMDDSTMDMQLMMAKSRSEEKDVAAVTRVNTRKNKANAVHPKLVLARQAEDPAGWRMRELKMVFEAKESRAAEANADAAADGRKSRKAKGVRWAEELVRFQGDEAPSAFKAMASSLLADIMDEEEDELAITQPERAPEPVQPEVVERPPSTPAKKALPRRTRSSRLLAPKPVDKIAEKPAASPAPPVRSTSLSKIVPPTITAAVPASSSSSGTKAAMGTRRSKIAKLGMGVNGTPAPKRRGRPAMS</sequence>
<protein>
    <submittedName>
        <fullName evidence="2">Uncharacterized protein</fullName>
    </submittedName>
</protein>
<feature type="compositionally biased region" description="Polar residues" evidence="1">
    <location>
        <begin position="591"/>
        <end position="611"/>
    </location>
</feature>
<feature type="region of interest" description="Disordered" evidence="1">
    <location>
        <begin position="274"/>
        <end position="350"/>
    </location>
</feature>
<feature type="compositionally biased region" description="Low complexity" evidence="1">
    <location>
        <begin position="929"/>
        <end position="940"/>
    </location>
</feature>
<evidence type="ECO:0000256" key="1">
    <source>
        <dbReference type="SAM" id="MobiDB-lite"/>
    </source>
</evidence>
<name>A0AA39YAR2_9PEZI</name>
<feature type="region of interest" description="Disordered" evidence="1">
    <location>
        <begin position="497"/>
        <end position="859"/>
    </location>
</feature>
<feature type="compositionally biased region" description="Polar residues" evidence="1">
    <location>
        <begin position="226"/>
        <end position="237"/>
    </location>
</feature>
<feature type="compositionally biased region" description="Basic and acidic residues" evidence="1">
    <location>
        <begin position="736"/>
        <end position="745"/>
    </location>
</feature>
<gene>
    <name evidence="2" type="ORF">B0T16DRAFT_126546</name>
</gene>
<feature type="region of interest" description="Disordered" evidence="1">
    <location>
        <begin position="226"/>
        <end position="254"/>
    </location>
</feature>